<dbReference type="Proteomes" id="UP000276379">
    <property type="component" value="Unassembled WGS sequence"/>
</dbReference>
<dbReference type="SMART" id="SM00530">
    <property type="entry name" value="HTH_XRE"/>
    <property type="match status" value="1"/>
</dbReference>
<organism evidence="2 3">
    <name type="scientific">Streptomyces griseofuscus</name>
    <dbReference type="NCBI Taxonomy" id="146922"/>
    <lineage>
        <taxon>Bacteria</taxon>
        <taxon>Bacillati</taxon>
        <taxon>Actinomycetota</taxon>
        <taxon>Actinomycetes</taxon>
        <taxon>Kitasatosporales</taxon>
        <taxon>Streptomycetaceae</taxon>
        <taxon>Streptomyces</taxon>
    </lineage>
</organism>
<accession>A0A3R8QDV1</accession>
<dbReference type="GO" id="GO:0003677">
    <property type="term" value="F:DNA binding"/>
    <property type="evidence" value="ECO:0007669"/>
    <property type="project" value="InterPro"/>
</dbReference>
<sequence>MRPEDDFTRRAGALLRAAANDLKRDDENAERELGLEKGSFAEFAAGTRPVTWELMRRAAEVWPLNERDLLPGHDDCPAGVRITRHKESVASGRVLSRGGEPYYEYRDTAMSRIASYRPEWIRMLRVVEDDDPDNPLVQWNRGHLLYQFTYFIGPVNYYYRWNGVSHCVPMDTGDSVWGLPFAPHSFTSRSKTEPACILALTYGGSLLGDAQRELAVLGNATTRALAVPLEGAAHRPGAMIRSFMDAGAVTVAELADRTGLARERAEELAGGAVSPDPEELETLAVALGVSVRDLLPPRTGTADGVSLRFARDARSWVWPDEGAPAYRMTRLAGDPLHPHTSALQVDVLADGAERSAPLTTYQHQYLYVLGAEPVSLSWEFGGRRVEETLAPGDSAYVRPQVPVTFAAAEEGRQAQILLLRISGSVTPEVRYAVGTMAAGGVDRYVAEDRLWYS</sequence>
<dbReference type="InterPro" id="IPR014710">
    <property type="entry name" value="RmlC-like_jellyroll"/>
</dbReference>
<dbReference type="Gene3D" id="1.10.260.40">
    <property type="entry name" value="lambda repressor-like DNA-binding domains"/>
    <property type="match status" value="1"/>
</dbReference>
<proteinExistence type="predicted"/>
<evidence type="ECO:0000313" key="3">
    <source>
        <dbReference type="Proteomes" id="UP000276379"/>
    </source>
</evidence>
<dbReference type="RefSeq" id="WP_125213022.1">
    <property type="nucleotide sequence ID" value="NZ_PDES01000003.1"/>
</dbReference>
<comment type="caution">
    <text evidence="2">The sequence shown here is derived from an EMBL/GenBank/DDBJ whole genome shotgun (WGS) entry which is preliminary data.</text>
</comment>
<dbReference type="SUPFAM" id="SSF51182">
    <property type="entry name" value="RmlC-like cupins"/>
    <property type="match status" value="1"/>
</dbReference>
<keyword evidence="3" id="KW-1185">Reference proteome</keyword>
<dbReference type="InterPro" id="IPR011051">
    <property type="entry name" value="RmlC_Cupin_sf"/>
</dbReference>
<dbReference type="EMBL" id="PDES01000003">
    <property type="protein sequence ID" value="RRQ88071.1"/>
    <property type="molecule type" value="Genomic_DNA"/>
</dbReference>
<evidence type="ECO:0000313" key="2">
    <source>
        <dbReference type="EMBL" id="RRQ88071.1"/>
    </source>
</evidence>
<dbReference type="Gene3D" id="2.60.120.10">
    <property type="entry name" value="Jelly Rolls"/>
    <property type="match status" value="2"/>
</dbReference>
<dbReference type="InterPro" id="IPR001387">
    <property type="entry name" value="Cro/C1-type_HTH"/>
</dbReference>
<feature type="domain" description="HTH cro/C1-type" evidence="1">
    <location>
        <begin position="271"/>
        <end position="294"/>
    </location>
</feature>
<reference evidence="2 3" key="1">
    <citation type="submission" date="2017-10" db="EMBL/GenBank/DDBJ databases">
        <title>Draft genome of actinobacteria isolated from guarana (Paullinia cupana (Mart.) Ducke.</title>
        <authorList>
            <person name="Siqueira K.A."/>
            <person name="Liotti R.G."/>
            <person name="Mendes T.A."/>
            <person name="Soares M.A."/>
        </authorList>
    </citation>
    <scope>NUCLEOTIDE SEQUENCE [LARGE SCALE GENOMIC DNA]</scope>
    <source>
        <strain evidence="2 3">199</strain>
    </source>
</reference>
<protein>
    <submittedName>
        <fullName evidence="2">Transcriptional regulator</fullName>
    </submittedName>
</protein>
<name>A0A3R8QDV1_9ACTN</name>
<dbReference type="AlphaFoldDB" id="A0A3R8QDV1"/>
<gene>
    <name evidence="2" type="ORF">CQW44_08710</name>
</gene>
<dbReference type="SUPFAM" id="SSF47413">
    <property type="entry name" value="lambda repressor-like DNA-binding domains"/>
    <property type="match status" value="1"/>
</dbReference>
<evidence type="ECO:0000259" key="1">
    <source>
        <dbReference type="PROSITE" id="PS50943"/>
    </source>
</evidence>
<dbReference type="Pfam" id="PF13443">
    <property type="entry name" value="HTH_26"/>
    <property type="match status" value="1"/>
</dbReference>
<dbReference type="InterPro" id="IPR010982">
    <property type="entry name" value="Lambda_DNA-bd_dom_sf"/>
</dbReference>
<dbReference type="CDD" id="cd00093">
    <property type="entry name" value="HTH_XRE"/>
    <property type="match status" value="1"/>
</dbReference>
<dbReference type="PROSITE" id="PS50943">
    <property type="entry name" value="HTH_CROC1"/>
    <property type="match status" value="1"/>
</dbReference>